<feature type="binding site" evidence="1">
    <location>
        <position position="94"/>
    </location>
    <ligand>
        <name>Zn(2+)</name>
        <dbReference type="ChEBI" id="CHEBI:29105"/>
    </ligand>
</feature>
<evidence type="ECO:0000313" key="3">
    <source>
        <dbReference type="Proteomes" id="UP000269001"/>
    </source>
</evidence>
<comment type="cofactor">
    <cofactor evidence="1">
        <name>Zn(2+)</name>
        <dbReference type="ChEBI" id="CHEBI:29105"/>
    </cofactor>
    <text evidence="1">Binds 1 zinc ion per subunit.</text>
</comment>
<keyword evidence="3" id="KW-1185">Reference proteome</keyword>
<dbReference type="PANTHER" id="PTHR33202:SF7">
    <property type="entry name" value="FERRIC UPTAKE REGULATION PROTEIN"/>
    <property type="match status" value="1"/>
</dbReference>
<dbReference type="GO" id="GO:0003700">
    <property type="term" value="F:DNA-binding transcription factor activity"/>
    <property type="evidence" value="ECO:0007669"/>
    <property type="project" value="InterPro"/>
</dbReference>
<evidence type="ECO:0000313" key="2">
    <source>
        <dbReference type="EMBL" id="RKG30378.1"/>
    </source>
</evidence>
<protein>
    <submittedName>
        <fullName evidence="2">Transcriptional repressor</fullName>
    </submittedName>
</protein>
<dbReference type="Gene3D" id="1.10.10.10">
    <property type="entry name" value="Winged helix-like DNA-binding domain superfamily/Winged helix DNA-binding domain"/>
    <property type="match status" value="1"/>
</dbReference>
<keyword evidence="1" id="KW-0479">Metal-binding</keyword>
<dbReference type="PANTHER" id="PTHR33202">
    <property type="entry name" value="ZINC UPTAKE REGULATION PROTEIN"/>
    <property type="match status" value="1"/>
</dbReference>
<dbReference type="EMBL" id="RAXU01000034">
    <property type="protein sequence ID" value="RKG30378.1"/>
    <property type="molecule type" value="Genomic_DNA"/>
</dbReference>
<dbReference type="InterPro" id="IPR036388">
    <property type="entry name" value="WH-like_DNA-bd_sf"/>
</dbReference>
<dbReference type="GO" id="GO:0008270">
    <property type="term" value="F:zinc ion binding"/>
    <property type="evidence" value="ECO:0007669"/>
    <property type="project" value="TreeGrafter"/>
</dbReference>
<dbReference type="GO" id="GO:1900376">
    <property type="term" value="P:regulation of secondary metabolite biosynthetic process"/>
    <property type="evidence" value="ECO:0007669"/>
    <property type="project" value="TreeGrafter"/>
</dbReference>
<dbReference type="InterPro" id="IPR002481">
    <property type="entry name" value="FUR"/>
</dbReference>
<dbReference type="Pfam" id="PF01475">
    <property type="entry name" value="FUR"/>
    <property type="match status" value="1"/>
</dbReference>
<dbReference type="AlphaFoldDB" id="A0A3A8E8D0"/>
<organism evidence="2 3">
    <name type="scientific">Acinetobacter guerrae</name>
    <dbReference type="NCBI Taxonomy" id="1843371"/>
    <lineage>
        <taxon>Bacteria</taxon>
        <taxon>Pseudomonadati</taxon>
        <taxon>Pseudomonadota</taxon>
        <taxon>Gammaproteobacteria</taxon>
        <taxon>Moraxellales</taxon>
        <taxon>Moraxellaceae</taxon>
        <taxon>Acinetobacter</taxon>
    </lineage>
</organism>
<accession>A0A3A8E8D0</accession>
<evidence type="ECO:0000256" key="1">
    <source>
        <dbReference type="PIRSR" id="PIRSR602481-1"/>
    </source>
</evidence>
<dbReference type="Proteomes" id="UP000269001">
    <property type="component" value="Unassembled WGS sequence"/>
</dbReference>
<sequence length="129" mass="14836">MLDVQYRLKQAGLRVTHSRMAVLKLLEQQGDDLTIKQIYQKLHVQHQQLSLATIYRVVSDLVDAGLIASYQFHRAEAKFNLPDQSKKQILHIQCSALTSNQQAQFLQSLQAVFQQFQVNLMQLEIQESA</sequence>
<dbReference type="GO" id="GO:0045892">
    <property type="term" value="P:negative regulation of DNA-templated transcription"/>
    <property type="evidence" value="ECO:0007669"/>
    <property type="project" value="TreeGrafter"/>
</dbReference>
<dbReference type="SUPFAM" id="SSF46785">
    <property type="entry name" value="Winged helix' DNA-binding domain"/>
    <property type="match status" value="1"/>
</dbReference>
<reference evidence="2 3" key="1">
    <citation type="submission" date="2018-09" db="EMBL/GenBank/DDBJ databases">
        <title>The draft genome of Acinetobacter spp. strains.</title>
        <authorList>
            <person name="Qin J."/>
            <person name="Feng Y."/>
            <person name="Zong Z."/>
        </authorList>
    </citation>
    <scope>NUCLEOTIDE SEQUENCE [LARGE SCALE GENOMIC DNA]</scope>
    <source>
        <strain evidence="2 3">WCHAc060096</strain>
    </source>
</reference>
<comment type="caution">
    <text evidence="2">The sequence shown here is derived from an EMBL/GenBank/DDBJ whole genome shotgun (WGS) entry which is preliminary data.</text>
</comment>
<gene>
    <name evidence="2" type="ORF">D7V21_16100</name>
</gene>
<dbReference type="InterPro" id="IPR036390">
    <property type="entry name" value="WH_DNA-bd_sf"/>
</dbReference>
<proteinExistence type="predicted"/>
<dbReference type="GO" id="GO:0000976">
    <property type="term" value="F:transcription cis-regulatory region binding"/>
    <property type="evidence" value="ECO:0007669"/>
    <property type="project" value="TreeGrafter"/>
</dbReference>
<name>A0A3A8E8D0_9GAMM</name>
<keyword evidence="1" id="KW-0862">Zinc</keyword>